<evidence type="ECO:0000313" key="3">
    <source>
        <dbReference type="Proteomes" id="UP000033047"/>
    </source>
</evidence>
<dbReference type="PATRIC" id="fig|927665.4.peg.1130"/>
<reference evidence="2 3" key="1">
    <citation type="submission" date="2013-04" db="EMBL/GenBank/DDBJ databases">
        <title>The Genome Sequence of Parabacteroides goldsteinii DSM 19448.</title>
        <authorList>
            <consortium name="The Broad Institute Genomics Platform"/>
            <person name="Earl A."/>
            <person name="Ward D."/>
            <person name="Feldgarden M."/>
            <person name="Gevers D."/>
            <person name="Martens E."/>
            <person name="Sakamoto M."/>
            <person name="Benno Y."/>
            <person name="Song Y."/>
            <person name="Liu C."/>
            <person name="Lee J."/>
            <person name="Bolanos M."/>
            <person name="Vaisanen M.L."/>
            <person name="Finegold S.M."/>
            <person name="Walker B."/>
            <person name="Young S."/>
            <person name="Zeng Q."/>
            <person name="Gargeya S."/>
            <person name="Fitzgerald M."/>
            <person name="Haas B."/>
            <person name="Abouelleil A."/>
            <person name="Allen A.W."/>
            <person name="Alvarado L."/>
            <person name="Arachchi H.M."/>
            <person name="Berlin A.M."/>
            <person name="Chapman S.B."/>
            <person name="Gainer-Dewar J."/>
            <person name="Goldberg J."/>
            <person name="Griggs A."/>
            <person name="Gujja S."/>
            <person name="Hansen M."/>
            <person name="Howarth C."/>
            <person name="Imamovic A."/>
            <person name="Ireland A."/>
            <person name="Larimer J."/>
            <person name="McCowan C."/>
            <person name="Murphy C."/>
            <person name="Pearson M."/>
            <person name="Poon T.W."/>
            <person name="Priest M."/>
            <person name="Roberts A."/>
            <person name="Saif S."/>
            <person name="Shea T."/>
            <person name="Sisk P."/>
            <person name="Sykes S."/>
            <person name="Wortman J."/>
            <person name="Nusbaum C."/>
            <person name="Birren B."/>
        </authorList>
    </citation>
    <scope>NUCLEOTIDE SEQUENCE [LARGE SCALE GENOMIC DNA]</scope>
    <source>
        <strain evidence="2 3">DSM 19448</strain>
    </source>
</reference>
<dbReference type="Gene3D" id="2.120.10.30">
    <property type="entry name" value="TolB, C-terminal domain"/>
    <property type="match status" value="1"/>
</dbReference>
<accession>A0A0F5JIX3</accession>
<dbReference type="EMBL" id="AQHV01000008">
    <property type="protein sequence ID" value="KKB57659.1"/>
    <property type="molecule type" value="Genomic_DNA"/>
</dbReference>
<dbReference type="STRING" id="927665.HMPREF1535_01106"/>
<evidence type="ECO:0000256" key="1">
    <source>
        <dbReference type="SAM" id="SignalP"/>
    </source>
</evidence>
<protein>
    <recommendedName>
        <fullName evidence="4">Peptidase MA-like domain-containing protein</fullName>
    </recommendedName>
</protein>
<dbReference type="PANTHER" id="PTHR36842">
    <property type="entry name" value="PROTEIN TOLB HOMOLOG"/>
    <property type="match status" value="1"/>
</dbReference>
<dbReference type="AlphaFoldDB" id="A0A0F5JIX3"/>
<dbReference type="HOGENOM" id="CLU_013076_0_0_10"/>
<evidence type="ECO:0000313" key="2">
    <source>
        <dbReference type="EMBL" id="KKB57659.1"/>
    </source>
</evidence>
<dbReference type="RefSeq" id="WP_046145510.1">
    <property type="nucleotide sequence ID" value="NZ_KQ033912.1"/>
</dbReference>
<dbReference type="InterPro" id="IPR011042">
    <property type="entry name" value="6-blade_b-propeller_TolB-like"/>
</dbReference>
<evidence type="ECO:0008006" key="4">
    <source>
        <dbReference type="Google" id="ProtNLM"/>
    </source>
</evidence>
<keyword evidence="1" id="KW-0732">Signal</keyword>
<dbReference type="SUPFAM" id="SSF82171">
    <property type="entry name" value="DPP6 N-terminal domain-like"/>
    <property type="match status" value="1"/>
</dbReference>
<dbReference type="PANTHER" id="PTHR36842:SF1">
    <property type="entry name" value="PROTEIN TOLB"/>
    <property type="match status" value="1"/>
</dbReference>
<feature type="chain" id="PRO_5002490090" description="Peptidase MA-like domain-containing protein" evidence="1">
    <location>
        <begin position="25"/>
        <end position="958"/>
    </location>
</feature>
<proteinExistence type="predicted"/>
<name>A0A0F5JIX3_9BACT</name>
<comment type="caution">
    <text evidence="2">The sequence shown here is derived from an EMBL/GenBank/DDBJ whole genome shotgun (WGS) entry which is preliminary data.</text>
</comment>
<feature type="signal peptide" evidence="1">
    <location>
        <begin position="1"/>
        <end position="24"/>
    </location>
</feature>
<sequence>MQIPVSRYIFLVAFCLFASLHMQAQFLDYGSDPARFKWNIVKLPHYNLVYPQGNDSMAYNYALYLENAYPHLQKTIGTGMQKKFPVILHPANMSSNGLVSWAPRRMELITTPSSKLDGVSWDKHLVLHESRHVLQTSKVMRGWFKPLYYIIGEQAAGVAAFFMPSWFLEGDAVGTETSMSNGGRGRLPEFSMPYRAQMLGEGKNYSFDKWYLGSYKDYTGDYYALGYNLTSFARHRFGADIWDKTTTRYVNRFFAIPMFSNAFKHNAGISIDGLYNETFDFLRKEWRKMDTAAVIPDYLSPKPGKYTSYRYPQAVNDSTVIAIKSGLQDINSLVSVTNGKEKRLCYLGTINSRLNLAGNKVYWTEIVPGLRWTHENYSVIKQYDLETGKVTILTPRGRYLAPAIDKDNRTAAVSRFTVSGENQLVLVDLATGKEQRYFTVPDNAFIKELTYDDNGTITAVAVTATGISLLQLDTQTGAWSEMLATTSVNITAPLWSNGKLFFESGANGTNNIYYLNPSDTATYRLTSARFGAFDPAFTPGKDKLLYSDYQADGYRIGSLAVDSLEAEKADLGDPYHSPLVTSLVEQEQFNLDSAKLTPIEFNPRPYRKGAHTFKLHSWAPFYYDVAEAMNTGADDLSTIVKPGVMVLSQNTLNTAIMQAGWYYNKGEHHGKLSFTYKGWFPVIDIAADYGGKAFDVTWVINDKDKEVAQAATVRRTLLEAEARVYLPFNLTRNHYIRGIQPAVAYYFTNDRYQQYESRTYSNFQYILPEVLFYSYRRKAQRDILPRWGYQLRLQYLQSPFNKENYGSLYAGRLTTYWPGILRNHGLMLRMGYQYQSVDNKTLYLPKHLIDKPRGYNFMYQTRQQIAFKADYAFSVFSPDLSLGQLAYIRRLRANLFYDLNRNQAAKGRDWTTQSSFGTDLIFDWNVFRMSFPLTTGVRLIQPIDYGKFQVEALFSITF</sequence>
<organism evidence="2 3">
    <name type="scientific">Parabacteroides goldsteinii DSM 19448 = WAL 12034</name>
    <dbReference type="NCBI Taxonomy" id="927665"/>
    <lineage>
        <taxon>Bacteria</taxon>
        <taxon>Pseudomonadati</taxon>
        <taxon>Bacteroidota</taxon>
        <taxon>Bacteroidia</taxon>
        <taxon>Bacteroidales</taxon>
        <taxon>Tannerellaceae</taxon>
        <taxon>Parabacteroides</taxon>
    </lineage>
</organism>
<gene>
    <name evidence="2" type="ORF">HMPREF1535_01106</name>
</gene>
<dbReference type="Proteomes" id="UP000033047">
    <property type="component" value="Unassembled WGS sequence"/>
</dbReference>